<dbReference type="InterPro" id="IPR036736">
    <property type="entry name" value="ACP-like_sf"/>
</dbReference>
<dbReference type="InterPro" id="IPR009081">
    <property type="entry name" value="PP-bd_ACP"/>
</dbReference>
<proteinExistence type="predicted"/>
<dbReference type="PROSITE" id="PS50075">
    <property type="entry name" value="CARRIER"/>
    <property type="match status" value="1"/>
</dbReference>
<keyword evidence="2" id="KW-0597">Phosphoprotein</keyword>
<dbReference type="InterPro" id="IPR020806">
    <property type="entry name" value="PKS_PP-bd"/>
</dbReference>
<dbReference type="InterPro" id="IPR000873">
    <property type="entry name" value="AMP-dep_synth/lig_dom"/>
</dbReference>
<dbReference type="SUPFAM" id="SSF47336">
    <property type="entry name" value="ACP-like"/>
    <property type="match status" value="1"/>
</dbReference>
<protein>
    <recommendedName>
        <fullName evidence="3">Carrier domain-containing protein</fullName>
    </recommendedName>
</protein>
<dbReference type="InterPro" id="IPR013120">
    <property type="entry name" value="FAR_NAD-bd"/>
</dbReference>
<evidence type="ECO:0000313" key="5">
    <source>
        <dbReference type="Proteomes" id="UP001492380"/>
    </source>
</evidence>
<dbReference type="InterPro" id="IPR020845">
    <property type="entry name" value="AMP-binding_CS"/>
</dbReference>
<organism evidence="4 5">
    <name type="scientific">Phyllosticta capitalensis</name>
    <dbReference type="NCBI Taxonomy" id="121624"/>
    <lineage>
        <taxon>Eukaryota</taxon>
        <taxon>Fungi</taxon>
        <taxon>Dikarya</taxon>
        <taxon>Ascomycota</taxon>
        <taxon>Pezizomycotina</taxon>
        <taxon>Dothideomycetes</taxon>
        <taxon>Dothideomycetes incertae sedis</taxon>
        <taxon>Botryosphaeriales</taxon>
        <taxon>Phyllostictaceae</taxon>
        <taxon>Phyllosticta</taxon>
    </lineage>
</organism>
<dbReference type="PANTHER" id="PTHR43439:SF2">
    <property type="entry name" value="ENZYME, PUTATIVE (JCVI)-RELATED"/>
    <property type="match status" value="1"/>
</dbReference>
<reference evidence="4 5" key="1">
    <citation type="submission" date="2024-04" db="EMBL/GenBank/DDBJ databases">
        <title>Phyllosticta paracitricarpa is synonymous to the EU quarantine fungus P. citricarpa based on phylogenomic analyses.</title>
        <authorList>
            <consortium name="Lawrence Berkeley National Laboratory"/>
            <person name="Van Ingen-Buijs V.A."/>
            <person name="Van Westerhoven A.C."/>
            <person name="Haridas S."/>
            <person name="Skiadas P."/>
            <person name="Martin F."/>
            <person name="Groenewald J.Z."/>
            <person name="Crous P.W."/>
            <person name="Seidl M.F."/>
        </authorList>
    </citation>
    <scope>NUCLEOTIDE SEQUENCE [LARGE SCALE GENOMIC DNA]</scope>
    <source>
        <strain evidence="4 5">CBS 123374</strain>
    </source>
</reference>
<dbReference type="SUPFAM" id="SSF56801">
    <property type="entry name" value="Acetyl-CoA synthetase-like"/>
    <property type="match status" value="1"/>
</dbReference>
<sequence>MGSIGNAAPVKGAGLSPFTDAILTRRVDDTANSDPGRTWVSVPLTNDIYGEWKDVSFQELRQAVDGLARWIEDKIGVGKDKETVAYLGVNDIRYTVVILATMKTNHKPNVVMTETLAIASSQANGSQALLPSLRNSDDGQANLVARTGCKEFFYSEGVDKHLNAFTSNSELRGFQVPSFEEMVSDGAKGRYASHEEEKPSPEKEFEKVLVLHTSGSTGLPKPIYVTRGWLNTLDHQKYMPAPPGRRNAIATSMSDDKALFTMLPFFHTMGIMTILRSIYSGPLVLPPPGRMPNAELATDIMLHKKPWSTLFTPSMLEDMSESERSLEGLSTAQYVFFAGAPLAKDAGDRIIKKTTLISLIGSTEACFIANFHHLDLNDWQYFEWSPHSGIVMEDAGQGEGLHECVIKPISHPSYLGVFYTFPDIQEWRTKDLFEEHPTKPGLWKYKGRRDDVLVLSNGEKFNPVTYEKTVEGHPDIRGALVVGAGRFQPALLIEPDWERMGTRDLTAFLDDIWPVVEKANKDAPSHAQIWKNKISFTRKDKPFSRAAKGSIQRRMTVQLYEKEIDALYLNEGQGFEEKLGKFDKSSDLPATMEFLRNAFKLVLTSLQGSAEFADKLEDDMDIFFDLGVDSLQVMALSSALSSALKSGNEKGSRDAAVVPRDIYRNPSVEKLAAALLKKLSGSGSEEVSREKKMAESVKKFTAHLPEAASVPRAAPLPQKHTYILTGTTGALGNFILQDLIASPDVAKVFCLNRSQDAEARQAKSFAERNVTPDFQKVTFLHTDFSKPDFGLPKDVYDELARKTTAFIHNAWAVDFNQALDSYEPTHLAGVRHVVDFSVRSTHRAHIFFISSIASIGNYPSTVSEKGPVPERYFEDDRVPLPQGYGESKHVAGRILAAAAQKSGVPSSLIRCGQLGGPRSKGVWNRHEWLPSLVHSSKNMGIVPASLSSSDAVDWVPMDEAGRTVVQLSLSRLQRGVDEHAAAGKLLDVFHVSNPEVVSWRQLAPTVVAFYKKQQDRDIRAVEYSEWLKALKAVPLTPEEIAAKPGVKLVDFYEGLQVEGGALPEMDTTHTRENSECLRDLKAVDGKLMEHWLQSWGF</sequence>
<dbReference type="Gene3D" id="3.40.50.720">
    <property type="entry name" value="NAD(P)-binding Rossmann-like Domain"/>
    <property type="match status" value="1"/>
</dbReference>
<keyword evidence="1" id="KW-0596">Phosphopantetheine</keyword>
<keyword evidence="5" id="KW-1185">Reference proteome</keyword>
<dbReference type="PROSITE" id="PS00012">
    <property type="entry name" value="PHOSPHOPANTETHEINE"/>
    <property type="match status" value="1"/>
</dbReference>
<gene>
    <name evidence="4" type="ORF">HDK90DRAFT_554992</name>
</gene>
<dbReference type="InterPro" id="IPR051414">
    <property type="entry name" value="Adenylate-forming_Reductase"/>
</dbReference>
<dbReference type="Gene3D" id="1.10.1200.10">
    <property type="entry name" value="ACP-like"/>
    <property type="match status" value="1"/>
</dbReference>
<evidence type="ECO:0000256" key="2">
    <source>
        <dbReference type="ARBA" id="ARBA00022553"/>
    </source>
</evidence>
<dbReference type="PROSITE" id="PS00455">
    <property type="entry name" value="AMP_BINDING"/>
    <property type="match status" value="1"/>
</dbReference>
<dbReference type="EMBL" id="JBBWRZ010000007">
    <property type="protein sequence ID" value="KAK8232198.1"/>
    <property type="molecule type" value="Genomic_DNA"/>
</dbReference>
<dbReference type="PANTHER" id="PTHR43439">
    <property type="entry name" value="PHENYLACETATE-COENZYME A LIGASE"/>
    <property type="match status" value="1"/>
</dbReference>
<dbReference type="Gene3D" id="3.40.50.12780">
    <property type="entry name" value="N-terminal domain of ligase-like"/>
    <property type="match status" value="1"/>
</dbReference>
<evidence type="ECO:0000259" key="3">
    <source>
        <dbReference type="PROSITE" id="PS50075"/>
    </source>
</evidence>
<dbReference type="InterPro" id="IPR036291">
    <property type="entry name" value="NAD(P)-bd_dom_sf"/>
</dbReference>
<dbReference type="Pfam" id="PF07993">
    <property type="entry name" value="NAD_binding_4"/>
    <property type="match status" value="1"/>
</dbReference>
<dbReference type="Pfam" id="PF00550">
    <property type="entry name" value="PP-binding"/>
    <property type="match status" value="1"/>
</dbReference>
<evidence type="ECO:0000256" key="1">
    <source>
        <dbReference type="ARBA" id="ARBA00022450"/>
    </source>
</evidence>
<dbReference type="SUPFAM" id="SSF51735">
    <property type="entry name" value="NAD(P)-binding Rossmann-fold domains"/>
    <property type="match status" value="1"/>
</dbReference>
<feature type="domain" description="Carrier" evidence="3">
    <location>
        <begin position="589"/>
        <end position="679"/>
    </location>
</feature>
<dbReference type="InterPro" id="IPR042099">
    <property type="entry name" value="ANL_N_sf"/>
</dbReference>
<evidence type="ECO:0000313" key="4">
    <source>
        <dbReference type="EMBL" id="KAK8232198.1"/>
    </source>
</evidence>
<dbReference type="Pfam" id="PF00501">
    <property type="entry name" value="AMP-binding"/>
    <property type="match status" value="1"/>
</dbReference>
<name>A0ABR1YKH4_9PEZI</name>
<dbReference type="Pfam" id="PF23562">
    <property type="entry name" value="AMP-binding_C_3"/>
    <property type="match status" value="1"/>
</dbReference>
<dbReference type="Proteomes" id="UP001492380">
    <property type="component" value="Unassembled WGS sequence"/>
</dbReference>
<accession>A0ABR1YKH4</accession>
<comment type="caution">
    <text evidence="4">The sequence shown here is derived from an EMBL/GenBank/DDBJ whole genome shotgun (WGS) entry which is preliminary data.</text>
</comment>
<dbReference type="InterPro" id="IPR006162">
    <property type="entry name" value="Ppantetheine_attach_site"/>
</dbReference>
<dbReference type="SMART" id="SM00823">
    <property type="entry name" value="PKS_PP"/>
    <property type="match status" value="1"/>
</dbReference>